<evidence type="ECO:0000256" key="3">
    <source>
        <dbReference type="ARBA" id="ARBA00023163"/>
    </source>
</evidence>
<dbReference type="GO" id="GO:0046872">
    <property type="term" value="F:metal ion binding"/>
    <property type="evidence" value="ECO:0007669"/>
    <property type="project" value="InterPro"/>
</dbReference>
<dbReference type="PANTHER" id="PTHR30204">
    <property type="entry name" value="REDOX-CYCLING DRUG-SENSING TRANSCRIPTIONAL ACTIVATOR SOXR"/>
    <property type="match status" value="1"/>
</dbReference>
<dbReference type="Gene3D" id="3.40.50.280">
    <property type="entry name" value="Cobalamin-binding domain"/>
    <property type="match status" value="1"/>
</dbReference>
<dbReference type="InterPro" id="IPR003759">
    <property type="entry name" value="Cbl-bd_cap"/>
</dbReference>
<dbReference type="Pfam" id="PF02607">
    <property type="entry name" value="B12-binding_2"/>
    <property type="match status" value="1"/>
</dbReference>
<gene>
    <name evidence="6" type="ORF">METZ01_LOCUS184066</name>
</gene>
<organism evidence="6">
    <name type="scientific">marine metagenome</name>
    <dbReference type="NCBI Taxonomy" id="408172"/>
    <lineage>
        <taxon>unclassified sequences</taxon>
        <taxon>metagenomes</taxon>
        <taxon>ecological metagenomes</taxon>
    </lineage>
</organism>
<reference evidence="6" key="1">
    <citation type="submission" date="2018-05" db="EMBL/GenBank/DDBJ databases">
        <authorList>
            <person name="Lanie J.A."/>
            <person name="Ng W.-L."/>
            <person name="Kazmierczak K.M."/>
            <person name="Andrzejewski T.M."/>
            <person name="Davidsen T.M."/>
            <person name="Wayne K.J."/>
            <person name="Tettelin H."/>
            <person name="Glass J.I."/>
            <person name="Rusch D."/>
            <person name="Podicherti R."/>
            <person name="Tsui H.-C.T."/>
            <person name="Winkler M.E."/>
        </authorList>
    </citation>
    <scope>NUCLEOTIDE SEQUENCE</scope>
</reference>
<evidence type="ECO:0000313" key="6">
    <source>
        <dbReference type="EMBL" id="SVB31212.1"/>
    </source>
</evidence>
<keyword evidence="1" id="KW-0805">Transcription regulation</keyword>
<dbReference type="SUPFAM" id="SSF46955">
    <property type="entry name" value="Putative DNA-binding domain"/>
    <property type="match status" value="1"/>
</dbReference>
<feature type="domain" description="B12-binding" evidence="5">
    <location>
        <begin position="205"/>
        <end position="328"/>
    </location>
</feature>
<dbReference type="PROSITE" id="PS50937">
    <property type="entry name" value="HTH_MERR_2"/>
    <property type="match status" value="1"/>
</dbReference>
<keyword evidence="2" id="KW-0238">DNA-binding</keyword>
<dbReference type="CDD" id="cd01104">
    <property type="entry name" value="HTH_MlrA-CarA"/>
    <property type="match status" value="1"/>
</dbReference>
<dbReference type="SUPFAM" id="SSF52242">
    <property type="entry name" value="Cobalamin (vitamin B12)-binding domain"/>
    <property type="match status" value="1"/>
</dbReference>
<evidence type="ECO:0000256" key="2">
    <source>
        <dbReference type="ARBA" id="ARBA00023125"/>
    </source>
</evidence>
<evidence type="ECO:0008006" key="7">
    <source>
        <dbReference type="Google" id="ProtNLM"/>
    </source>
</evidence>
<feature type="domain" description="HTH merR-type" evidence="4">
    <location>
        <begin position="26"/>
        <end position="83"/>
    </location>
</feature>
<dbReference type="InterPro" id="IPR006158">
    <property type="entry name" value="Cobalamin-bd"/>
</dbReference>
<protein>
    <recommendedName>
        <fullName evidence="7">HTH merR-type domain-containing protein</fullName>
    </recommendedName>
</protein>
<dbReference type="InterPro" id="IPR036594">
    <property type="entry name" value="Meth_synthase_dom"/>
</dbReference>
<dbReference type="Gene3D" id="1.10.1660.10">
    <property type="match status" value="1"/>
</dbReference>
<evidence type="ECO:0000259" key="4">
    <source>
        <dbReference type="PROSITE" id="PS50937"/>
    </source>
</evidence>
<dbReference type="CDD" id="cd02065">
    <property type="entry name" value="B12-binding_like"/>
    <property type="match status" value="1"/>
</dbReference>
<dbReference type="GO" id="GO:0003700">
    <property type="term" value="F:DNA-binding transcription factor activity"/>
    <property type="evidence" value="ECO:0007669"/>
    <property type="project" value="InterPro"/>
</dbReference>
<dbReference type="InterPro" id="IPR009061">
    <property type="entry name" value="DNA-bd_dom_put_sf"/>
</dbReference>
<sequence length="328" mass="36906">MSNNMFNHDFKKGPTPMSEPNKIKNFISIGELARLTGITTHTLRVWEKRYGSPSSQRLPSGHRRYPKEDVPRLRAVAKALDSGYRASKVVSGTLEELHGLMGLQHLINTTANPGQKNSSNELVIERWIKLIHDFDDDALLQSFHEKWSQCGPLKLIVDLMVPLIERIGKGWECDELTISQEHFATECISSFLNSKWRQLNIRKEGWIMLMATLPGETQSLGLLMAAVVASLSGGKIIYLGIDTPLEDIISTAINQKSELLCFSISCILNPLDTEEKILRISNELKNEVTIVCGGKGTPENFPSINKIEDFNLFNKWLEKFEEQLATAI</sequence>
<evidence type="ECO:0000259" key="5">
    <source>
        <dbReference type="PROSITE" id="PS51332"/>
    </source>
</evidence>
<accession>A0A382CZH5</accession>
<name>A0A382CZH5_9ZZZZ</name>
<dbReference type="SMART" id="SM00422">
    <property type="entry name" value="HTH_MERR"/>
    <property type="match status" value="1"/>
</dbReference>
<dbReference type="Pfam" id="PF13411">
    <property type="entry name" value="MerR_1"/>
    <property type="match status" value="1"/>
</dbReference>
<dbReference type="EMBL" id="UINC01036757">
    <property type="protein sequence ID" value="SVB31212.1"/>
    <property type="molecule type" value="Genomic_DNA"/>
</dbReference>
<evidence type="ECO:0000256" key="1">
    <source>
        <dbReference type="ARBA" id="ARBA00023015"/>
    </source>
</evidence>
<dbReference type="GO" id="GO:0003677">
    <property type="term" value="F:DNA binding"/>
    <property type="evidence" value="ECO:0007669"/>
    <property type="project" value="UniProtKB-KW"/>
</dbReference>
<dbReference type="PROSITE" id="PS51332">
    <property type="entry name" value="B12_BINDING"/>
    <property type="match status" value="1"/>
</dbReference>
<dbReference type="InterPro" id="IPR000551">
    <property type="entry name" value="MerR-type_HTH_dom"/>
</dbReference>
<keyword evidence="3" id="KW-0804">Transcription</keyword>
<proteinExistence type="predicted"/>
<dbReference type="PANTHER" id="PTHR30204:SF67">
    <property type="entry name" value="HTH-TYPE TRANSCRIPTIONAL REGULATOR MLRA-RELATED"/>
    <property type="match status" value="1"/>
</dbReference>
<dbReference type="AlphaFoldDB" id="A0A382CZH5"/>
<dbReference type="InterPro" id="IPR047057">
    <property type="entry name" value="MerR_fam"/>
</dbReference>
<dbReference type="Gene3D" id="1.10.1240.10">
    <property type="entry name" value="Methionine synthase domain"/>
    <property type="match status" value="1"/>
</dbReference>
<dbReference type="InterPro" id="IPR036724">
    <property type="entry name" value="Cobalamin-bd_sf"/>
</dbReference>
<dbReference type="GO" id="GO:0031419">
    <property type="term" value="F:cobalamin binding"/>
    <property type="evidence" value="ECO:0007669"/>
    <property type="project" value="InterPro"/>
</dbReference>